<dbReference type="AlphaFoldDB" id="A0A9N9DIF2"/>
<feature type="region of interest" description="Disordered" evidence="1">
    <location>
        <begin position="1"/>
        <end position="40"/>
    </location>
</feature>
<proteinExistence type="predicted"/>
<sequence length="40" mass="4419">HSDGTDMAGIDFQPKIDSRTQSKYDDDSNNDDDSEDITGL</sequence>
<reference evidence="2" key="1">
    <citation type="submission" date="2021-06" db="EMBL/GenBank/DDBJ databases">
        <authorList>
            <person name="Kallberg Y."/>
            <person name="Tangrot J."/>
            <person name="Rosling A."/>
        </authorList>
    </citation>
    <scope>NUCLEOTIDE SEQUENCE</scope>
    <source>
        <strain evidence="2">MT106</strain>
    </source>
</reference>
<keyword evidence="3" id="KW-1185">Reference proteome</keyword>
<protein>
    <submittedName>
        <fullName evidence="2">10478_t:CDS:1</fullName>
    </submittedName>
</protein>
<evidence type="ECO:0000313" key="3">
    <source>
        <dbReference type="Proteomes" id="UP000789831"/>
    </source>
</evidence>
<comment type="caution">
    <text evidence="2">The sequence shown here is derived from an EMBL/GenBank/DDBJ whole genome shotgun (WGS) entry which is preliminary data.</text>
</comment>
<feature type="compositionally biased region" description="Acidic residues" evidence="1">
    <location>
        <begin position="27"/>
        <end position="40"/>
    </location>
</feature>
<evidence type="ECO:0000313" key="2">
    <source>
        <dbReference type="EMBL" id="CAG8636868.1"/>
    </source>
</evidence>
<dbReference type="Proteomes" id="UP000789831">
    <property type="component" value="Unassembled WGS sequence"/>
</dbReference>
<name>A0A9N9DIF2_9GLOM</name>
<feature type="non-terminal residue" evidence="2">
    <location>
        <position position="1"/>
    </location>
</feature>
<organism evidence="2 3">
    <name type="scientific">Ambispora gerdemannii</name>
    <dbReference type="NCBI Taxonomy" id="144530"/>
    <lineage>
        <taxon>Eukaryota</taxon>
        <taxon>Fungi</taxon>
        <taxon>Fungi incertae sedis</taxon>
        <taxon>Mucoromycota</taxon>
        <taxon>Glomeromycotina</taxon>
        <taxon>Glomeromycetes</taxon>
        <taxon>Archaeosporales</taxon>
        <taxon>Ambisporaceae</taxon>
        <taxon>Ambispora</taxon>
    </lineage>
</organism>
<feature type="compositionally biased region" description="Basic and acidic residues" evidence="1">
    <location>
        <begin position="14"/>
        <end position="26"/>
    </location>
</feature>
<gene>
    <name evidence="2" type="ORF">AGERDE_LOCUS10787</name>
</gene>
<evidence type="ECO:0000256" key="1">
    <source>
        <dbReference type="SAM" id="MobiDB-lite"/>
    </source>
</evidence>
<accession>A0A9N9DIF2</accession>
<dbReference type="EMBL" id="CAJVPL010003688">
    <property type="protein sequence ID" value="CAG8636868.1"/>
    <property type="molecule type" value="Genomic_DNA"/>
</dbReference>